<dbReference type="InParanoid" id="A0A4Q1BJV5"/>
<accession>A0A4Q1BJV5</accession>
<keyword evidence="2" id="KW-1185">Reference proteome</keyword>
<sequence length="123" mass="13695">MLANEAGKIFLLASIQYDNQVRTNTNENNVHTGKCVDTENGKDGNKDNEPAFELCGVAWLTMVIVIDGMMSAKEALNRSGITPRGWKYYEMTYPPPRSAISYSTQFKKNMPKTQSCPAPTIMP</sequence>
<proteinExistence type="predicted"/>
<dbReference type="VEuPathDB" id="FungiDB:TREMEDRAFT_58457"/>
<dbReference type="AlphaFoldDB" id="A0A4Q1BJV5"/>
<dbReference type="EMBL" id="SDIL01000055">
    <property type="protein sequence ID" value="RXK38014.1"/>
    <property type="molecule type" value="Genomic_DNA"/>
</dbReference>
<organism evidence="1 2">
    <name type="scientific">Tremella mesenterica</name>
    <name type="common">Jelly fungus</name>
    <dbReference type="NCBI Taxonomy" id="5217"/>
    <lineage>
        <taxon>Eukaryota</taxon>
        <taxon>Fungi</taxon>
        <taxon>Dikarya</taxon>
        <taxon>Basidiomycota</taxon>
        <taxon>Agaricomycotina</taxon>
        <taxon>Tremellomycetes</taxon>
        <taxon>Tremellales</taxon>
        <taxon>Tremellaceae</taxon>
        <taxon>Tremella</taxon>
    </lineage>
</organism>
<protein>
    <submittedName>
        <fullName evidence="1">Uncharacterized protein</fullName>
    </submittedName>
</protein>
<dbReference type="Proteomes" id="UP000289152">
    <property type="component" value="Unassembled WGS sequence"/>
</dbReference>
<comment type="caution">
    <text evidence="1">The sequence shown here is derived from an EMBL/GenBank/DDBJ whole genome shotgun (WGS) entry which is preliminary data.</text>
</comment>
<evidence type="ECO:0000313" key="2">
    <source>
        <dbReference type="Proteomes" id="UP000289152"/>
    </source>
</evidence>
<name>A0A4Q1BJV5_TREME</name>
<gene>
    <name evidence="1" type="ORF">M231_04683</name>
</gene>
<evidence type="ECO:0000313" key="1">
    <source>
        <dbReference type="EMBL" id="RXK38014.1"/>
    </source>
</evidence>
<reference evidence="1 2" key="1">
    <citation type="submission" date="2016-06" db="EMBL/GenBank/DDBJ databases">
        <title>Evolution of pathogenesis and genome organization in the Tremellales.</title>
        <authorList>
            <person name="Cuomo C."/>
            <person name="Litvintseva A."/>
            <person name="Heitman J."/>
            <person name="Chen Y."/>
            <person name="Sun S."/>
            <person name="Springer D."/>
            <person name="Dromer F."/>
            <person name="Young S."/>
            <person name="Zeng Q."/>
            <person name="Chapman S."/>
            <person name="Gujja S."/>
            <person name="Saif S."/>
            <person name="Birren B."/>
        </authorList>
    </citation>
    <scope>NUCLEOTIDE SEQUENCE [LARGE SCALE GENOMIC DNA]</scope>
    <source>
        <strain evidence="1 2">ATCC 28783</strain>
    </source>
</reference>